<dbReference type="AlphaFoldDB" id="A0A8J8TA35"/>
<feature type="compositionally biased region" description="Gly residues" evidence="1">
    <location>
        <begin position="669"/>
        <end position="678"/>
    </location>
</feature>
<organism evidence="2 3">
    <name type="scientific">Halteria grandinella</name>
    <dbReference type="NCBI Taxonomy" id="5974"/>
    <lineage>
        <taxon>Eukaryota</taxon>
        <taxon>Sar</taxon>
        <taxon>Alveolata</taxon>
        <taxon>Ciliophora</taxon>
        <taxon>Intramacronucleata</taxon>
        <taxon>Spirotrichea</taxon>
        <taxon>Stichotrichia</taxon>
        <taxon>Sporadotrichida</taxon>
        <taxon>Halteriidae</taxon>
        <taxon>Halteria</taxon>
    </lineage>
</organism>
<comment type="caution">
    <text evidence="2">The sequence shown here is derived from an EMBL/GenBank/DDBJ whole genome shotgun (WGS) entry which is preliminary data.</text>
</comment>
<dbReference type="InterPro" id="IPR011009">
    <property type="entry name" value="Kinase-like_dom_sf"/>
</dbReference>
<feature type="compositionally biased region" description="Polar residues" evidence="1">
    <location>
        <begin position="457"/>
        <end position="477"/>
    </location>
</feature>
<evidence type="ECO:0000256" key="1">
    <source>
        <dbReference type="SAM" id="MobiDB-lite"/>
    </source>
</evidence>
<feature type="compositionally biased region" description="Polar residues" evidence="1">
    <location>
        <begin position="438"/>
        <end position="449"/>
    </location>
</feature>
<evidence type="ECO:0008006" key="4">
    <source>
        <dbReference type="Google" id="ProtNLM"/>
    </source>
</evidence>
<feature type="region of interest" description="Disordered" evidence="1">
    <location>
        <begin position="658"/>
        <end position="715"/>
    </location>
</feature>
<proteinExistence type="predicted"/>
<evidence type="ECO:0000313" key="2">
    <source>
        <dbReference type="EMBL" id="TNV86883.1"/>
    </source>
</evidence>
<reference evidence="2" key="1">
    <citation type="submission" date="2019-06" db="EMBL/GenBank/DDBJ databases">
        <authorList>
            <person name="Zheng W."/>
        </authorList>
    </citation>
    <scope>NUCLEOTIDE SEQUENCE</scope>
    <source>
        <strain evidence="2">QDHG01</strain>
    </source>
</reference>
<gene>
    <name evidence="2" type="ORF">FGO68_gene8732</name>
</gene>
<dbReference type="EMBL" id="RRYP01000765">
    <property type="protein sequence ID" value="TNV86883.1"/>
    <property type="molecule type" value="Genomic_DNA"/>
</dbReference>
<sequence length="715" mass="77460">MLYLIQKVLGSLTPEQNESFNKNPRFLGLKFPNDVSKVETLDKKYTGKLSKNALSLMTGLLRMDPAERFTGEQALAHPYFDDIREPSEQHIPQTSDDMDLSALIAPAQRPIYSSQSRITSYPATKNNAIPPNQMQQQQFLLLQPSQLNSNQRTNSKENTTAAQYYAGKGGSFLAPGTQAYKMHMTNNNGFNMSSNSSSTSGGGATGGNKRRTVIEQLNQGYARNINTDEAGKQGLIKQKWQNNKNAFSGPLHKKPDGKSSAGGDGAGSSSKAPSQTRGNAMEIYGASPQQQIPQQFQNPQQQQFMPNKYQFATYYGQKSMLGQNTLQNTSGQYEYSIENRMISSELTSYQSEKKISNNNNEYSSGGRMGGQRGQQVIIEEEGGNSQRSSSGEGAQRQNTNNSMARLTHTSGGIVPTQKRSSGGGQEGGAAAAPVAMQGRNSVASINSGYNEPARSNPRGNGNAQILSGTGDTGSGNQYGNANQFVILENDHYYHDQQRRAQANLQSQQRGRIPQQQQQVPRKVVGNPVMARESIGNAISKQVTLPMSNKFISSKQPTPIQYNGQQFQRLTITGHNGMLPMQKMNEILVESQKMIYAPPSREKSKQTMRSPMIDKAILNVSQVNNNAPIAGSVTGFGVPSGSNGIDEYNLMQASIYSGGGAMPPPHSSGNGSGAGGGGVSSIQSKRKPNNQQVYGQPMKNAMAVPARSLEKYSSNV</sequence>
<evidence type="ECO:0000313" key="3">
    <source>
        <dbReference type="Proteomes" id="UP000785679"/>
    </source>
</evidence>
<feature type="region of interest" description="Disordered" evidence="1">
    <location>
        <begin position="245"/>
        <end position="277"/>
    </location>
</feature>
<name>A0A8J8TA35_HALGN</name>
<dbReference type="Gene3D" id="1.10.510.10">
    <property type="entry name" value="Transferase(Phosphotransferase) domain 1"/>
    <property type="match status" value="1"/>
</dbReference>
<accession>A0A8J8TA35</accession>
<protein>
    <recommendedName>
        <fullName evidence="4">Protein kinase domain-containing protein</fullName>
    </recommendedName>
</protein>
<keyword evidence="3" id="KW-1185">Reference proteome</keyword>
<dbReference type="Proteomes" id="UP000785679">
    <property type="component" value="Unassembled WGS sequence"/>
</dbReference>
<feature type="region of interest" description="Disordered" evidence="1">
    <location>
        <begin position="406"/>
        <end position="477"/>
    </location>
</feature>
<dbReference type="OrthoDB" id="440202at2759"/>
<dbReference type="SUPFAM" id="SSF56112">
    <property type="entry name" value="Protein kinase-like (PK-like)"/>
    <property type="match status" value="1"/>
</dbReference>